<feature type="transmembrane region" description="Helical" evidence="2">
    <location>
        <begin position="63"/>
        <end position="89"/>
    </location>
</feature>
<accession>A0A9D4T2Z1</accession>
<keyword evidence="4" id="KW-1185">Reference proteome</keyword>
<proteinExistence type="predicted"/>
<protein>
    <submittedName>
        <fullName evidence="3">Uncharacterized protein</fullName>
    </submittedName>
</protein>
<dbReference type="Proteomes" id="UP000821837">
    <property type="component" value="Unassembled WGS sequence"/>
</dbReference>
<keyword evidence="2" id="KW-0812">Transmembrane</keyword>
<evidence type="ECO:0000256" key="2">
    <source>
        <dbReference type="SAM" id="Phobius"/>
    </source>
</evidence>
<keyword evidence="2" id="KW-0472">Membrane</keyword>
<evidence type="ECO:0000313" key="3">
    <source>
        <dbReference type="EMBL" id="KAH7968144.1"/>
    </source>
</evidence>
<keyword evidence="2" id="KW-1133">Transmembrane helix</keyword>
<sequence length="127" mass="13746">MAVGPSSGKDRPTTASKRLSSSVASEAADSESDVRSDDSDAFLPAKNGCSRRRSSISFSSEEIIIYSSIVTTTVAYVPVGVTVSVNAIYKQKLHDFFFKLAPGLIREVRVKPRKNITTVDTTDEKTV</sequence>
<dbReference type="AlphaFoldDB" id="A0A9D4T2Z1"/>
<reference evidence="3" key="1">
    <citation type="journal article" date="2020" name="Cell">
        <title>Large-Scale Comparative Analyses of Tick Genomes Elucidate Their Genetic Diversity and Vector Capacities.</title>
        <authorList>
            <consortium name="Tick Genome and Microbiome Consortium (TIGMIC)"/>
            <person name="Jia N."/>
            <person name="Wang J."/>
            <person name="Shi W."/>
            <person name="Du L."/>
            <person name="Sun Y."/>
            <person name="Zhan W."/>
            <person name="Jiang J.F."/>
            <person name="Wang Q."/>
            <person name="Zhang B."/>
            <person name="Ji P."/>
            <person name="Bell-Sakyi L."/>
            <person name="Cui X.M."/>
            <person name="Yuan T.T."/>
            <person name="Jiang B.G."/>
            <person name="Yang W.F."/>
            <person name="Lam T.T."/>
            <person name="Chang Q.C."/>
            <person name="Ding S.J."/>
            <person name="Wang X.J."/>
            <person name="Zhu J.G."/>
            <person name="Ruan X.D."/>
            <person name="Zhao L."/>
            <person name="Wei J.T."/>
            <person name="Ye R.Z."/>
            <person name="Que T.C."/>
            <person name="Du C.H."/>
            <person name="Zhou Y.H."/>
            <person name="Cheng J.X."/>
            <person name="Dai P.F."/>
            <person name="Guo W.B."/>
            <person name="Han X.H."/>
            <person name="Huang E.J."/>
            <person name="Li L.F."/>
            <person name="Wei W."/>
            <person name="Gao Y.C."/>
            <person name="Liu J.Z."/>
            <person name="Shao H.Z."/>
            <person name="Wang X."/>
            <person name="Wang C.C."/>
            <person name="Yang T.C."/>
            <person name="Huo Q.B."/>
            <person name="Li W."/>
            <person name="Chen H.Y."/>
            <person name="Chen S.E."/>
            <person name="Zhou L.G."/>
            <person name="Ni X.B."/>
            <person name="Tian J.H."/>
            <person name="Sheng Y."/>
            <person name="Liu T."/>
            <person name="Pan Y.S."/>
            <person name="Xia L.Y."/>
            <person name="Li J."/>
            <person name="Zhao F."/>
            <person name="Cao W.C."/>
        </authorList>
    </citation>
    <scope>NUCLEOTIDE SEQUENCE</scope>
    <source>
        <strain evidence="3">Rsan-2018</strain>
    </source>
</reference>
<feature type="region of interest" description="Disordered" evidence="1">
    <location>
        <begin position="1"/>
        <end position="54"/>
    </location>
</feature>
<evidence type="ECO:0000313" key="4">
    <source>
        <dbReference type="Proteomes" id="UP000821837"/>
    </source>
</evidence>
<dbReference type="EMBL" id="JABSTV010001248">
    <property type="protein sequence ID" value="KAH7968144.1"/>
    <property type="molecule type" value="Genomic_DNA"/>
</dbReference>
<gene>
    <name evidence="3" type="ORF">HPB52_006071</name>
</gene>
<comment type="caution">
    <text evidence="3">The sequence shown here is derived from an EMBL/GenBank/DDBJ whole genome shotgun (WGS) entry which is preliminary data.</text>
</comment>
<organism evidence="3 4">
    <name type="scientific">Rhipicephalus sanguineus</name>
    <name type="common">Brown dog tick</name>
    <name type="synonym">Ixodes sanguineus</name>
    <dbReference type="NCBI Taxonomy" id="34632"/>
    <lineage>
        <taxon>Eukaryota</taxon>
        <taxon>Metazoa</taxon>
        <taxon>Ecdysozoa</taxon>
        <taxon>Arthropoda</taxon>
        <taxon>Chelicerata</taxon>
        <taxon>Arachnida</taxon>
        <taxon>Acari</taxon>
        <taxon>Parasitiformes</taxon>
        <taxon>Ixodida</taxon>
        <taxon>Ixodoidea</taxon>
        <taxon>Ixodidae</taxon>
        <taxon>Rhipicephalinae</taxon>
        <taxon>Rhipicephalus</taxon>
        <taxon>Rhipicephalus</taxon>
    </lineage>
</organism>
<reference evidence="3" key="2">
    <citation type="submission" date="2021-09" db="EMBL/GenBank/DDBJ databases">
        <authorList>
            <person name="Jia N."/>
            <person name="Wang J."/>
            <person name="Shi W."/>
            <person name="Du L."/>
            <person name="Sun Y."/>
            <person name="Zhan W."/>
            <person name="Jiang J."/>
            <person name="Wang Q."/>
            <person name="Zhang B."/>
            <person name="Ji P."/>
            <person name="Sakyi L.B."/>
            <person name="Cui X."/>
            <person name="Yuan T."/>
            <person name="Jiang B."/>
            <person name="Yang W."/>
            <person name="Lam T.T.-Y."/>
            <person name="Chang Q."/>
            <person name="Ding S."/>
            <person name="Wang X."/>
            <person name="Zhu J."/>
            <person name="Ruan X."/>
            <person name="Zhao L."/>
            <person name="Wei J."/>
            <person name="Que T."/>
            <person name="Du C."/>
            <person name="Cheng J."/>
            <person name="Dai P."/>
            <person name="Han X."/>
            <person name="Huang E."/>
            <person name="Gao Y."/>
            <person name="Liu J."/>
            <person name="Shao H."/>
            <person name="Ye R."/>
            <person name="Li L."/>
            <person name="Wei W."/>
            <person name="Wang X."/>
            <person name="Wang C."/>
            <person name="Huo Q."/>
            <person name="Li W."/>
            <person name="Guo W."/>
            <person name="Chen H."/>
            <person name="Chen S."/>
            <person name="Zhou L."/>
            <person name="Zhou L."/>
            <person name="Ni X."/>
            <person name="Tian J."/>
            <person name="Zhou Y."/>
            <person name="Sheng Y."/>
            <person name="Liu T."/>
            <person name="Pan Y."/>
            <person name="Xia L."/>
            <person name="Li J."/>
            <person name="Zhao F."/>
            <person name="Cao W."/>
        </authorList>
    </citation>
    <scope>NUCLEOTIDE SEQUENCE</scope>
    <source>
        <strain evidence="3">Rsan-2018</strain>
        <tissue evidence="3">Larvae</tissue>
    </source>
</reference>
<evidence type="ECO:0000256" key="1">
    <source>
        <dbReference type="SAM" id="MobiDB-lite"/>
    </source>
</evidence>
<name>A0A9D4T2Z1_RHISA</name>